<dbReference type="PROSITE" id="PS51085">
    <property type="entry name" value="2FE2S_FER_2"/>
    <property type="match status" value="1"/>
</dbReference>
<keyword evidence="2" id="KW-0001">2Fe-2S</keyword>
<dbReference type="InterPro" id="IPR052516">
    <property type="entry name" value="N-heterocyclic_Hydroxylase"/>
</dbReference>
<name>A0A9W6C2L3_9CHLO</name>
<dbReference type="Gene3D" id="3.10.20.30">
    <property type="match status" value="1"/>
</dbReference>
<dbReference type="Gene3D" id="1.10.150.120">
    <property type="entry name" value="[2Fe-2S]-binding domain"/>
    <property type="match status" value="1"/>
</dbReference>
<gene>
    <name evidence="9" type="primary">PLESTB003990</name>
    <name evidence="9" type="ORF">PLESTB_001948600</name>
</gene>
<dbReference type="FunFam" id="3.10.20.30:FF:000020">
    <property type="entry name" value="Xanthine dehydrogenase iron-sulfur subunit"/>
    <property type="match status" value="1"/>
</dbReference>
<dbReference type="Pfam" id="PF00111">
    <property type="entry name" value="Fer2"/>
    <property type="match status" value="1"/>
</dbReference>
<evidence type="ECO:0000313" key="9">
    <source>
        <dbReference type="EMBL" id="GLC62829.1"/>
    </source>
</evidence>
<dbReference type="Pfam" id="PF20256">
    <property type="entry name" value="MoCoBD_2"/>
    <property type="match status" value="2"/>
</dbReference>
<dbReference type="InterPro" id="IPR006058">
    <property type="entry name" value="2Fe2S_fd_BS"/>
</dbReference>
<dbReference type="SUPFAM" id="SSF48695">
    <property type="entry name" value="Multiheme cytochromes"/>
    <property type="match status" value="1"/>
</dbReference>
<dbReference type="Pfam" id="PF01799">
    <property type="entry name" value="Fer2_2"/>
    <property type="match status" value="1"/>
</dbReference>
<evidence type="ECO:0000256" key="6">
    <source>
        <dbReference type="ARBA" id="ARBA00023014"/>
    </source>
</evidence>
<dbReference type="PROSITE" id="PS00197">
    <property type="entry name" value="2FE2S_FER_1"/>
    <property type="match status" value="1"/>
</dbReference>
<dbReference type="SUPFAM" id="SSF47741">
    <property type="entry name" value="CO dehydrogenase ISP C-domain like"/>
    <property type="match status" value="1"/>
</dbReference>
<dbReference type="EMBL" id="BRXU01000073">
    <property type="protein sequence ID" value="GLC62829.1"/>
    <property type="molecule type" value="Genomic_DNA"/>
</dbReference>
<dbReference type="PANTHER" id="PTHR47495">
    <property type="entry name" value="ALDEHYDE DEHYDROGENASE"/>
    <property type="match status" value="1"/>
</dbReference>
<evidence type="ECO:0000259" key="8">
    <source>
        <dbReference type="PROSITE" id="PS51085"/>
    </source>
</evidence>
<dbReference type="SUPFAM" id="SSF56003">
    <property type="entry name" value="Molybdenum cofactor-binding domain"/>
    <property type="match status" value="2"/>
</dbReference>
<evidence type="ECO:0000256" key="7">
    <source>
        <dbReference type="ARBA" id="ARBA00034078"/>
    </source>
</evidence>
<dbReference type="InterPro" id="IPR002888">
    <property type="entry name" value="2Fe-2S-bd"/>
</dbReference>
<keyword evidence="4" id="KW-0560">Oxidoreductase</keyword>
<dbReference type="InterPro" id="IPR000674">
    <property type="entry name" value="Ald_Oxase/Xan_DH_a/b"/>
</dbReference>
<dbReference type="Proteomes" id="UP001165080">
    <property type="component" value="Unassembled WGS sequence"/>
</dbReference>
<dbReference type="InterPro" id="IPR036884">
    <property type="entry name" value="2Fe-2S-bd_dom_sf"/>
</dbReference>
<dbReference type="CDD" id="cd00207">
    <property type="entry name" value="fer2"/>
    <property type="match status" value="1"/>
</dbReference>
<evidence type="ECO:0000256" key="4">
    <source>
        <dbReference type="ARBA" id="ARBA00023002"/>
    </source>
</evidence>
<keyword evidence="3" id="KW-0479">Metal-binding</keyword>
<feature type="domain" description="2Fe-2S ferredoxin-type" evidence="8">
    <location>
        <begin position="1"/>
        <end position="76"/>
    </location>
</feature>
<dbReference type="PANTHER" id="PTHR47495:SF2">
    <property type="entry name" value="ALDEHYDE DEHYDROGENASE"/>
    <property type="match status" value="1"/>
</dbReference>
<sequence length="992" mass="104520">MTRLRVNGRDHDLDVDPETPLLWVLRDELRLTGTKFGCGIAQCGACTVMLDGMPRRSCVTPIGMIEGSEVTTIEGMEGPEVAAVQAAWTAIDVPQCGWCQSGQVMSATALLQQIPQPSDEDINNAMAGNICRCATYTTRRGFLAGGTGLLLALALPVGRGRAQVTVAGPFAPNAFIRIGTDDLVTVLIKHLEMGQGPYTGLATLVAEELDADWSQMRAEGAPADDRLYANLAFGAQGTGGSTAIANSFMQMRKAGAAARAMLVAAAAEEWGVPASEITVKAGVVAHEASGRSSGFGALSTAAARQPVPEDPPVKAPADFVLIGTDRPKLDSASKSTGTAQFTLDVYRDGMLTVVVAHPPRFGATLARVDDSAALAVKGVEMVRTVPSGVAVYATNTYAALKGRDALILEWDDSKAETRSSTQMFAAFAEAAAQGGETVEEEGDLSAIDGAARVLTAEYRFPYLAHAPMEPLDAVIETKGGKAELWFGSQFPSFDKPTIAGALGIAPEDVTINVLMAGGSFGRRAQGSAHLAAEVGAIAKAAGRDGAFKLVWTREDDVKGGYYRPMTVHRLRAGLDADGTIVAWENVVANQSIMAGTPMEAMLKGGPDNSSFEGSTGLPYRLGAKRIGWARMESPVSVLWWRSVGHTHTAYAVETFLDEVLEAAGNDPVQGRLDLLPSEAARERAVIAEAARMSGWQGPRRDGKGYGIAYAKSFGTYVAEVVEVEDRGGTPRVTRVWCAVDCGIAVNPNVIRAQMEGGIGYALSAALHSRITLAPGGTVEQSNFHDYPMLRIAEMPAVEVSIIRSDADPTGVGEPGDDLQTPDAFDAIADKAERSAALFQEMGKVLTHPRCLNCHPVTGGPTQGEDMHPHDPPVVRGEADFGAPGMTCNTCHGAENVTLTGGQGSIPGHEPWSLAPVSMGWVGLSLGEICQQIKDPERNGGKTLEELHEHNAHDGLVGWGWHPGAGREPAPGSQEIFGQLTRAWIDTGAACPG</sequence>
<keyword evidence="6" id="KW-0411">Iron-sulfur</keyword>
<proteinExistence type="inferred from homology"/>
<evidence type="ECO:0000313" key="10">
    <source>
        <dbReference type="Proteomes" id="UP001165080"/>
    </source>
</evidence>
<dbReference type="Pfam" id="PF02738">
    <property type="entry name" value="MoCoBD_1"/>
    <property type="match status" value="1"/>
</dbReference>
<keyword evidence="10" id="KW-1185">Reference proteome</keyword>
<protein>
    <recommendedName>
        <fullName evidence="8">2Fe-2S ferredoxin-type domain-containing protein</fullName>
    </recommendedName>
</protein>
<dbReference type="GO" id="GO:0016491">
    <property type="term" value="F:oxidoreductase activity"/>
    <property type="evidence" value="ECO:0007669"/>
    <property type="project" value="UniProtKB-KW"/>
</dbReference>
<dbReference type="InterPro" id="IPR001041">
    <property type="entry name" value="2Fe-2S_ferredoxin-type"/>
</dbReference>
<dbReference type="GO" id="GO:0051537">
    <property type="term" value="F:2 iron, 2 sulfur cluster binding"/>
    <property type="evidence" value="ECO:0007669"/>
    <property type="project" value="UniProtKB-KW"/>
</dbReference>
<dbReference type="InterPro" id="IPR008274">
    <property type="entry name" value="AldOxase/xan_DH_MoCoBD1"/>
</dbReference>
<evidence type="ECO:0000256" key="2">
    <source>
        <dbReference type="ARBA" id="ARBA00022714"/>
    </source>
</evidence>
<dbReference type="AlphaFoldDB" id="A0A9W6C2L3"/>
<dbReference type="SUPFAM" id="SSF54292">
    <property type="entry name" value="2Fe-2S ferredoxin-like"/>
    <property type="match status" value="1"/>
</dbReference>
<reference evidence="9 10" key="1">
    <citation type="journal article" date="2023" name="Commun. Biol.">
        <title>Reorganization of the ancestral sex-determining regions during the evolution of trioecy in Pleodorina starrii.</title>
        <authorList>
            <person name="Takahashi K."/>
            <person name="Suzuki S."/>
            <person name="Kawai-Toyooka H."/>
            <person name="Yamamoto K."/>
            <person name="Hamaji T."/>
            <person name="Ootsuki R."/>
            <person name="Yamaguchi H."/>
            <person name="Kawachi M."/>
            <person name="Higashiyama T."/>
            <person name="Nozaki H."/>
        </authorList>
    </citation>
    <scope>NUCLEOTIDE SEQUENCE [LARGE SCALE GENOMIC DNA]</scope>
    <source>
        <strain evidence="9 10">NIES-4479</strain>
    </source>
</reference>
<evidence type="ECO:0000256" key="3">
    <source>
        <dbReference type="ARBA" id="ARBA00022723"/>
    </source>
</evidence>
<dbReference type="GO" id="GO:0046872">
    <property type="term" value="F:metal ion binding"/>
    <property type="evidence" value="ECO:0007669"/>
    <property type="project" value="UniProtKB-KW"/>
</dbReference>
<keyword evidence="5" id="KW-0408">Iron</keyword>
<comment type="similarity">
    <text evidence="1">Belongs to the xanthine dehydrogenase family.</text>
</comment>
<dbReference type="SMART" id="SM01008">
    <property type="entry name" value="Ald_Xan_dh_C"/>
    <property type="match status" value="1"/>
</dbReference>
<comment type="caution">
    <text evidence="9">The sequence shown here is derived from an EMBL/GenBank/DDBJ whole genome shotgun (WGS) entry which is preliminary data.</text>
</comment>
<comment type="cofactor">
    <cofactor evidence="7">
        <name>[2Fe-2S] cluster</name>
        <dbReference type="ChEBI" id="CHEBI:190135"/>
    </cofactor>
</comment>
<dbReference type="InterPro" id="IPR036280">
    <property type="entry name" value="Multihaem_cyt_sf"/>
</dbReference>
<dbReference type="InterPro" id="IPR037165">
    <property type="entry name" value="AldOxase/xan_DH_Mopterin-bd_sf"/>
</dbReference>
<dbReference type="Gene3D" id="3.30.365.10">
    <property type="entry name" value="Aldehyde oxidase/xanthine dehydrogenase, molybdopterin binding domain"/>
    <property type="match status" value="4"/>
</dbReference>
<dbReference type="InterPro" id="IPR036010">
    <property type="entry name" value="2Fe-2S_ferredoxin-like_sf"/>
</dbReference>
<evidence type="ECO:0000256" key="1">
    <source>
        <dbReference type="ARBA" id="ARBA00006849"/>
    </source>
</evidence>
<evidence type="ECO:0000256" key="5">
    <source>
        <dbReference type="ARBA" id="ARBA00023004"/>
    </source>
</evidence>
<organism evidence="9 10">
    <name type="scientific">Pleodorina starrii</name>
    <dbReference type="NCBI Taxonomy" id="330485"/>
    <lineage>
        <taxon>Eukaryota</taxon>
        <taxon>Viridiplantae</taxon>
        <taxon>Chlorophyta</taxon>
        <taxon>core chlorophytes</taxon>
        <taxon>Chlorophyceae</taxon>
        <taxon>CS clade</taxon>
        <taxon>Chlamydomonadales</taxon>
        <taxon>Volvocaceae</taxon>
        <taxon>Pleodorina</taxon>
    </lineage>
</organism>
<dbReference type="InterPro" id="IPR012675">
    <property type="entry name" value="Beta-grasp_dom_sf"/>
</dbReference>
<dbReference type="Gene3D" id="3.90.1170.50">
    <property type="entry name" value="Aldehyde oxidase/xanthine dehydrogenase, a/b hammerhead"/>
    <property type="match status" value="1"/>
</dbReference>
<dbReference type="InterPro" id="IPR046867">
    <property type="entry name" value="AldOxase/xan_DH_MoCoBD2"/>
</dbReference>
<accession>A0A9W6C2L3</accession>